<keyword evidence="5 7" id="KW-0472">Membrane</keyword>
<dbReference type="RefSeq" id="WP_130416608.1">
    <property type="nucleotide sequence ID" value="NZ_SGWX01000001.1"/>
</dbReference>
<feature type="transmembrane region" description="Helical" evidence="7">
    <location>
        <begin position="349"/>
        <end position="369"/>
    </location>
</feature>
<evidence type="ECO:0000256" key="3">
    <source>
        <dbReference type="ARBA" id="ARBA00022692"/>
    </source>
</evidence>
<evidence type="ECO:0000313" key="10">
    <source>
        <dbReference type="Proteomes" id="UP000293852"/>
    </source>
</evidence>
<feature type="region of interest" description="Disordered" evidence="6">
    <location>
        <begin position="275"/>
        <end position="304"/>
    </location>
</feature>
<proteinExistence type="predicted"/>
<comment type="caution">
    <text evidence="9">The sequence shown here is derived from an EMBL/GenBank/DDBJ whole genome shotgun (WGS) entry which is preliminary data.</text>
</comment>
<dbReference type="GO" id="GO:0005886">
    <property type="term" value="C:plasma membrane"/>
    <property type="evidence" value="ECO:0007669"/>
    <property type="project" value="UniProtKB-SubCell"/>
</dbReference>
<feature type="region of interest" description="Disordered" evidence="6">
    <location>
        <begin position="1"/>
        <end position="41"/>
    </location>
</feature>
<feature type="transmembrane region" description="Helical" evidence="7">
    <location>
        <begin position="152"/>
        <end position="173"/>
    </location>
</feature>
<feature type="transmembrane region" description="Helical" evidence="7">
    <location>
        <begin position="309"/>
        <end position="329"/>
    </location>
</feature>
<feature type="transmembrane region" description="Helical" evidence="7">
    <location>
        <begin position="376"/>
        <end position="393"/>
    </location>
</feature>
<keyword evidence="3 7" id="KW-0812">Transmembrane</keyword>
<feature type="compositionally biased region" description="Pro residues" evidence="6">
    <location>
        <begin position="22"/>
        <end position="39"/>
    </location>
</feature>
<gene>
    <name evidence="9" type="ORF">EV386_3585</name>
</gene>
<comment type="subcellular location">
    <subcellularLocation>
        <location evidence="1">Cell membrane</location>
        <topology evidence="1">Single-pass membrane protein</topology>
    </subcellularLocation>
</comment>
<feature type="compositionally biased region" description="Pro residues" evidence="6">
    <location>
        <begin position="215"/>
        <end position="235"/>
    </location>
</feature>
<dbReference type="AlphaFoldDB" id="A0A4Q7M7X9"/>
<feature type="transmembrane region" description="Helical" evidence="7">
    <location>
        <begin position="124"/>
        <end position="140"/>
    </location>
</feature>
<dbReference type="InterPro" id="IPR007168">
    <property type="entry name" value="Phageshock_PspC_N"/>
</dbReference>
<feature type="compositionally biased region" description="Basic and acidic residues" evidence="6">
    <location>
        <begin position="277"/>
        <end position="298"/>
    </location>
</feature>
<evidence type="ECO:0000259" key="8">
    <source>
        <dbReference type="Pfam" id="PF04024"/>
    </source>
</evidence>
<dbReference type="Proteomes" id="UP000293852">
    <property type="component" value="Unassembled WGS sequence"/>
</dbReference>
<dbReference type="OrthoDB" id="7359894at2"/>
<dbReference type="Pfam" id="PF04024">
    <property type="entry name" value="PspC"/>
    <property type="match status" value="1"/>
</dbReference>
<keyword evidence="10" id="KW-1185">Reference proteome</keyword>
<sequence>MSTNPFPPQPGTGPDAASAGTPVPPGSPPYEPYPGPPPSGGDRFFDSIRRSGLARSEDRWVGGVCAGVAHRLGWDPLLVRGIVFISFFLTGVGLVAYALAWALLPERRDGRIHLQQAIRGDFDVALLGAAAAFVVGIGWSRDAGFWWDGWGWVVGLFWVAFWVGVVWLVIWLVRDRRHKAQAGPHAGSYAGPTGPLGPTSAAAFTAPADGVTAPATPPSGPLPSGPLPSQPPVPPMASADPRAQAAWSRAEAERARSAARVEAANARTQAAQSRARAAREEAHARAEIQRQRAQERAAQRASKPVTRSAGAGTVGVVFGLLLLTGALLLAQQRSGLTLPWPFNGGFEPILAWVGAALVIVGAAIVVSGVRGRSSGWLGFLAIVGLVVAVPWSIGTSGDTFPLSHISRDVHGNWRGVEGRGVAVGEGTFTPRSVSEAERGFRVQFGDATIDLSSLDLSEATTDDPVEVPIQLTAGDLTVVVPPDSAIEADVRLLAGQIVWDVDDETRTLSRVGSTTAYLTSDEASDDGATLRLLVSAGAGNVTVTEKD</sequence>
<feature type="region of interest" description="Disordered" evidence="6">
    <location>
        <begin position="182"/>
        <end position="250"/>
    </location>
</feature>
<dbReference type="InterPro" id="IPR052027">
    <property type="entry name" value="PspC"/>
</dbReference>
<evidence type="ECO:0000256" key="1">
    <source>
        <dbReference type="ARBA" id="ARBA00004162"/>
    </source>
</evidence>
<organism evidence="9 10">
    <name type="scientific">Xylanimonas ulmi</name>
    <dbReference type="NCBI Taxonomy" id="228973"/>
    <lineage>
        <taxon>Bacteria</taxon>
        <taxon>Bacillati</taxon>
        <taxon>Actinomycetota</taxon>
        <taxon>Actinomycetes</taxon>
        <taxon>Micrococcales</taxon>
        <taxon>Promicromonosporaceae</taxon>
        <taxon>Xylanimonas</taxon>
    </lineage>
</organism>
<feature type="domain" description="Phage shock protein PspC N-terminal" evidence="8">
    <location>
        <begin position="53"/>
        <end position="106"/>
    </location>
</feature>
<evidence type="ECO:0000256" key="7">
    <source>
        <dbReference type="SAM" id="Phobius"/>
    </source>
</evidence>
<evidence type="ECO:0000256" key="4">
    <source>
        <dbReference type="ARBA" id="ARBA00022989"/>
    </source>
</evidence>
<name>A0A4Q7M7X9_9MICO</name>
<evidence type="ECO:0000256" key="5">
    <source>
        <dbReference type="ARBA" id="ARBA00023136"/>
    </source>
</evidence>
<feature type="compositionally biased region" description="Pro residues" evidence="6">
    <location>
        <begin position="1"/>
        <end position="11"/>
    </location>
</feature>
<dbReference type="PANTHER" id="PTHR33885">
    <property type="entry name" value="PHAGE SHOCK PROTEIN C"/>
    <property type="match status" value="1"/>
</dbReference>
<keyword evidence="4 7" id="KW-1133">Transmembrane helix</keyword>
<keyword evidence="2" id="KW-1003">Cell membrane</keyword>
<dbReference type="PANTHER" id="PTHR33885:SF3">
    <property type="entry name" value="PHAGE SHOCK PROTEIN C"/>
    <property type="match status" value="1"/>
</dbReference>
<evidence type="ECO:0000256" key="6">
    <source>
        <dbReference type="SAM" id="MobiDB-lite"/>
    </source>
</evidence>
<dbReference type="EMBL" id="SGWX01000001">
    <property type="protein sequence ID" value="RZS63223.1"/>
    <property type="molecule type" value="Genomic_DNA"/>
</dbReference>
<feature type="transmembrane region" description="Helical" evidence="7">
    <location>
        <begin position="82"/>
        <end position="104"/>
    </location>
</feature>
<reference evidence="9 10" key="1">
    <citation type="submission" date="2019-02" db="EMBL/GenBank/DDBJ databases">
        <title>Sequencing the genomes of 1000 actinobacteria strains.</title>
        <authorList>
            <person name="Klenk H.-P."/>
        </authorList>
    </citation>
    <scope>NUCLEOTIDE SEQUENCE [LARGE SCALE GENOMIC DNA]</scope>
    <source>
        <strain evidence="9 10">DSM 16932</strain>
    </source>
</reference>
<evidence type="ECO:0000313" key="9">
    <source>
        <dbReference type="EMBL" id="RZS63223.1"/>
    </source>
</evidence>
<accession>A0A4Q7M7X9</accession>
<evidence type="ECO:0000256" key="2">
    <source>
        <dbReference type="ARBA" id="ARBA00022475"/>
    </source>
</evidence>
<protein>
    <submittedName>
        <fullName evidence="9">Phage shock protein C (PspC) family protein</fullName>
    </submittedName>
</protein>
<feature type="compositionally biased region" description="Low complexity" evidence="6">
    <location>
        <begin position="236"/>
        <end position="249"/>
    </location>
</feature>